<keyword evidence="1" id="KW-0812">Transmembrane</keyword>
<evidence type="ECO:0000313" key="3">
    <source>
        <dbReference type="Proteomes" id="UP000193240"/>
    </source>
</evidence>
<keyword evidence="1" id="KW-0472">Membrane</keyword>
<evidence type="ECO:0000256" key="1">
    <source>
        <dbReference type="SAM" id="Phobius"/>
    </source>
</evidence>
<evidence type="ECO:0000313" key="2">
    <source>
        <dbReference type="EMBL" id="OSS54411.1"/>
    </source>
</evidence>
<dbReference type="Proteomes" id="UP000193240">
    <property type="component" value="Unassembled WGS sequence"/>
</dbReference>
<protein>
    <submittedName>
        <fullName evidence="2">Uncharacterized protein</fullName>
    </submittedName>
</protein>
<feature type="transmembrane region" description="Helical" evidence="1">
    <location>
        <begin position="591"/>
        <end position="612"/>
    </location>
</feature>
<proteinExistence type="predicted"/>
<gene>
    <name evidence="2" type="ORF">B5807_01556</name>
</gene>
<name>A0A1Y2MEP1_EPING</name>
<sequence length="641" mass="74048">MLLRASTTDRSANAKIDKLATSWKAALKRERALTQWRYLKRWPKHDKVFVDLRFFQTREAILLKDVDVLDNFFVDFESSRPPCDYDVVRKFFRTYRPVDASSGLPQAWAKLDARDFAQKTKRAYSQWLTPADLYGSLTVKRFETEQQQVENQLDIKVSEVAGELETQTGLENQLLSQAETPEVDQVSEALFSNADRQIIYIYKLSPQYILTLLRTAYYHQQSALRDAICKHIAGEALVRVRAPINGFTTFHLDFHMPFLTLRDTNNLQECCNDTSLEIASLSMYCEEHKKTCRYVIRKSHISIVVCGWSHSKWVCWAFSNTDEDPTTRNEDPAEEFDLQEDHVATDGNGPEDGRVTDLNQPIWCARSYWLSVIDTRMRIIHTEWTCLVKSVKADVDAWVNEPCFKTTHHKDLQIAQRESLGELLDRAFEKTELVRKLNDNLGNLIRAWRRFEKDTNYFSDLQERQLLPAVTSFGQILDSLIDLKRTLSALEKSCEKAEKRIGRFMSTIGIKINAESYDIGRRSHAINLLTNNISQQTARLNRQSTAAAVESSRTTRINVQMFLITTPFILALQYFGAEKDIFSFDRNPRTFSYTICVLFCVLPLLTYGLGLLNQSWDTLMRKMVGKTKDMNEEMEGYLAPV</sequence>
<reference evidence="2 3" key="1">
    <citation type="journal article" date="2017" name="Genome Announc.">
        <title>Genome sequence of the saprophytic ascomycete Epicoccum nigrum ICMP 19927 strain isolated from New Zealand.</title>
        <authorList>
            <person name="Fokin M."/>
            <person name="Fleetwood D."/>
            <person name="Weir B.S."/>
            <person name="Villas-Boas S.G."/>
        </authorList>
    </citation>
    <scope>NUCLEOTIDE SEQUENCE [LARGE SCALE GENOMIC DNA]</scope>
    <source>
        <strain evidence="2 3">ICMP 19927</strain>
    </source>
</reference>
<dbReference type="OMA" id="CETERQM"/>
<dbReference type="InParanoid" id="A0A1Y2MEP1"/>
<dbReference type="EMBL" id="KZ107838">
    <property type="protein sequence ID" value="OSS54411.1"/>
    <property type="molecule type" value="Genomic_DNA"/>
</dbReference>
<organism evidence="2 3">
    <name type="scientific">Epicoccum nigrum</name>
    <name type="common">Soil fungus</name>
    <name type="synonym">Epicoccum purpurascens</name>
    <dbReference type="NCBI Taxonomy" id="105696"/>
    <lineage>
        <taxon>Eukaryota</taxon>
        <taxon>Fungi</taxon>
        <taxon>Dikarya</taxon>
        <taxon>Ascomycota</taxon>
        <taxon>Pezizomycotina</taxon>
        <taxon>Dothideomycetes</taxon>
        <taxon>Pleosporomycetidae</taxon>
        <taxon>Pleosporales</taxon>
        <taxon>Pleosporineae</taxon>
        <taxon>Didymellaceae</taxon>
        <taxon>Epicoccum</taxon>
    </lineage>
</organism>
<dbReference type="AlphaFoldDB" id="A0A1Y2MEP1"/>
<accession>A0A1Y2MEP1</accession>
<keyword evidence="1" id="KW-1133">Transmembrane helix</keyword>
<keyword evidence="3" id="KW-1185">Reference proteome</keyword>
<dbReference type="STRING" id="105696.A0A1Y2MEP1"/>